<dbReference type="AlphaFoldDB" id="A0A2J6QMC3"/>
<evidence type="ECO:0000313" key="1">
    <source>
        <dbReference type="EMBL" id="PMD27389.1"/>
    </source>
</evidence>
<name>A0A2J6QMC3_9HELO</name>
<accession>A0A2J6QMC3</accession>
<sequence length="311" mass="34796">MMQRQAQLSKNEQASPILQPWELVVDAGPRSKLWICLSACGISNVSCCVMGSHSSHRTLCRRRDNVAAAWPAEKAGGSFAVRKKNHTGDVPMYKPGLKARISEQCASQIGISHMEIIFVLLGWVDLLEGCQKPSTTTNVSNACTELRRAMIALISALSQVFLSSYFDQEPCDNQRLARHALDIRGRRGVAEKAAILSLVGFDLIGSHRTSSMSLVSHLILPGIFLRILRCVTPGFSRFAEMQYTLKQLKNAFPGNFNIHGRKYWRSYRHGVGVDAAPRDFMDFRMEERDAHNLVSSPYRLDLIEQLILAHN</sequence>
<organism evidence="1 2">
    <name type="scientific">Hyaloscypha hepaticicola</name>
    <dbReference type="NCBI Taxonomy" id="2082293"/>
    <lineage>
        <taxon>Eukaryota</taxon>
        <taxon>Fungi</taxon>
        <taxon>Dikarya</taxon>
        <taxon>Ascomycota</taxon>
        <taxon>Pezizomycotina</taxon>
        <taxon>Leotiomycetes</taxon>
        <taxon>Helotiales</taxon>
        <taxon>Hyaloscyphaceae</taxon>
        <taxon>Hyaloscypha</taxon>
    </lineage>
</organism>
<reference evidence="1 2" key="1">
    <citation type="submission" date="2016-05" db="EMBL/GenBank/DDBJ databases">
        <title>A degradative enzymes factory behind the ericoid mycorrhizal symbiosis.</title>
        <authorList>
            <consortium name="DOE Joint Genome Institute"/>
            <person name="Martino E."/>
            <person name="Morin E."/>
            <person name="Grelet G."/>
            <person name="Kuo A."/>
            <person name="Kohler A."/>
            <person name="Daghino S."/>
            <person name="Barry K."/>
            <person name="Choi C."/>
            <person name="Cichocki N."/>
            <person name="Clum A."/>
            <person name="Copeland A."/>
            <person name="Hainaut M."/>
            <person name="Haridas S."/>
            <person name="Labutti K."/>
            <person name="Lindquist E."/>
            <person name="Lipzen A."/>
            <person name="Khouja H.-R."/>
            <person name="Murat C."/>
            <person name="Ohm R."/>
            <person name="Olson A."/>
            <person name="Spatafora J."/>
            <person name="Veneault-Fourrey C."/>
            <person name="Henrissat B."/>
            <person name="Grigoriev I."/>
            <person name="Martin F."/>
            <person name="Perotto S."/>
        </authorList>
    </citation>
    <scope>NUCLEOTIDE SEQUENCE [LARGE SCALE GENOMIC DNA]</scope>
    <source>
        <strain evidence="1 2">UAMH 7357</strain>
    </source>
</reference>
<evidence type="ECO:0000313" key="2">
    <source>
        <dbReference type="Proteomes" id="UP000235672"/>
    </source>
</evidence>
<keyword evidence="2" id="KW-1185">Reference proteome</keyword>
<protein>
    <submittedName>
        <fullName evidence="1">Uncharacterized protein</fullName>
    </submittedName>
</protein>
<gene>
    <name evidence="1" type="ORF">NA56DRAFT_697568</name>
</gene>
<proteinExistence type="predicted"/>
<dbReference type="EMBL" id="KZ613466">
    <property type="protein sequence ID" value="PMD27389.1"/>
    <property type="molecule type" value="Genomic_DNA"/>
</dbReference>
<dbReference type="Proteomes" id="UP000235672">
    <property type="component" value="Unassembled WGS sequence"/>
</dbReference>